<organism evidence="1 2">
    <name type="scientific">Trichinella zimbabwensis</name>
    <dbReference type="NCBI Taxonomy" id="268475"/>
    <lineage>
        <taxon>Eukaryota</taxon>
        <taxon>Metazoa</taxon>
        <taxon>Ecdysozoa</taxon>
        <taxon>Nematoda</taxon>
        <taxon>Enoplea</taxon>
        <taxon>Dorylaimia</taxon>
        <taxon>Trichinellida</taxon>
        <taxon>Trichinellidae</taxon>
        <taxon>Trichinella</taxon>
    </lineage>
</organism>
<proteinExistence type="predicted"/>
<sequence>LLSSVLGIESDKRPAVEEDSAVSVWLGCCWMSTLSMWLKLDSNQRHSNRHSTCARCRNCAKPQPSCSAWFVLHRLLDLHRSG</sequence>
<name>A0A0V1GZY8_9BILA</name>
<keyword evidence="2" id="KW-1185">Reference proteome</keyword>
<evidence type="ECO:0000313" key="1">
    <source>
        <dbReference type="EMBL" id="KRZ03837.1"/>
    </source>
</evidence>
<accession>A0A0V1GZY8</accession>
<dbReference type="AlphaFoldDB" id="A0A0V1GZY8"/>
<gene>
    <name evidence="1" type="ORF">T11_12986</name>
</gene>
<reference evidence="1 2" key="1">
    <citation type="submission" date="2015-01" db="EMBL/GenBank/DDBJ databases">
        <title>Evolution of Trichinella species and genotypes.</title>
        <authorList>
            <person name="Korhonen P.K."/>
            <person name="Edoardo P."/>
            <person name="Giuseppe L.R."/>
            <person name="Gasser R.B."/>
        </authorList>
    </citation>
    <scope>NUCLEOTIDE SEQUENCE [LARGE SCALE GENOMIC DNA]</scope>
    <source>
        <strain evidence="1">ISS1029</strain>
    </source>
</reference>
<feature type="non-terminal residue" evidence="1">
    <location>
        <position position="1"/>
    </location>
</feature>
<protein>
    <submittedName>
        <fullName evidence="1">Uncharacterized protein</fullName>
    </submittedName>
</protein>
<dbReference type="EMBL" id="JYDP01000180">
    <property type="protein sequence ID" value="KRZ03837.1"/>
    <property type="molecule type" value="Genomic_DNA"/>
</dbReference>
<dbReference type="Proteomes" id="UP000055024">
    <property type="component" value="Unassembled WGS sequence"/>
</dbReference>
<comment type="caution">
    <text evidence="1">The sequence shown here is derived from an EMBL/GenBank/DDBJ whole genome shotgun (WGS) entry which is preliminary data.</text>
</comment>
<evidence type="ECO:0000313" key="2">
    <source>
        <dbReference type="Proteomes" id="UP000055024"/>
    </source>
</evidence>
<dbReference type="EMBL" id="JYDP01000180">
    <property type="protein sequence ID" value="KRZ03839.1"/>
    <property type="molecule type" value="Genomic_DNA"/>
</dbReference>